<keyword evidence="3" id="KW-1185">Reference proteome</keyword>
<organism evidence="2 3">
    <name type="scientific">Micromonospora craniellae</name>
    <dbReference type="NCBI Taxonomy" id="2294034"/>
    <lineage>
        <taxon>Bacteria</taxon>
        <taxon>Bacillati</taxon>
        <taxon>Actinomycetota</taxon>
        <taxon>Actinomycetes</taxon>
        <taxon>Micromonosporales</taxon>
        <taxon>Micromonosporaceae</taxon>
        <taxon>Micromonospora</taxon>
    </lineage>
</organism>
<dbReference type="RefSeq" id="WP_117231272.1">
    <property type="nucleotide sequence ID" value="NZ_CP061725.1"/>
</dbReference>
<sequence length="175" mass="19069">MSGSDGVLMGRAELERAFTRLGERLVRRGVVADIFVVGGAAMALAYDAKRVTRDVDAMFVPHGVVVDEARAVADDLGLPPWWLNEQASVYVSGKTDPGRRRVFDHPGLRVMAASPEHIFAMKALAARARDVDDLRTLAALAGVESVDDAVRLCSDFYPDEVISPRAMGVIRELFE</sequence>
<evidence type="ECO:0000313" key="3">
    <source>
        <dbReference type="Proteomes" id="UP000262621"/>
    </source>
</evidence>
<dbReference type="InterPro" id="IPR043519">
    <property type="entry name" value="NT_sf"/>
</dbReference>
<dbReference type="SUPFAM" id="SSF81301">
    <property type="entry name" value="Nucleotidyltransferase"/>
    <property type="match status" value="1"/>
</dbReference>
<accession>A0A372FQR0</accession>
<dbReference type="Proteomes" id="UP000262621">
    <property type="component" value="Unassembled WGS sequence"/>
</dbReference>
<reference evidence="2 3" key="1">
    <citation type="submission" date="2018-08" db="EMBL/GenBank/DDBJ databases">
        <title>Verrucosispora craniellae sp. nov., isolated from a marine sponge in the South China Sea.</title>
        <authorList>
            <person name="Li L."/>
            <person name="Lin H.W."/>
        </authorList>
    </citation>
    <scope>NUCLEOTIDE SEQUENCE [LARGE SCALE GENOMIC DNA]</scope>
    <source>
        <strain evidence="2 3">LHW63014</strain>
    </source>
</reference>
<dbReference type="EMBL" id="QVFU01000091">
    <property type="protein sequence ID" value="RFS40985.1"/>
    <property type="molecule type" value="Genomic_DNA"/>
</dbReference>
<feature type="domain" description="DUF6036" evidence="1">
    <location>
        <begin position="25"/>
        <end position="136"/>
    </location>
</feature>
<dbReference type="InterPro" id="IPR045792">
    <property type="entry name" value="DUF6036"/>
</dbReference>
<gene>
    <name evidence="2" type="ORF">D0Q02_29955</name>
</gene>
<dbReference type="Pfam" id="PF19502">
    <property type="entry name" value="DUF6036"/>
    <property type="match status" value="1"/>
</dbReference>
<dbReference type="OrthoDB" id="4376297at2"/>
<dbReference type="AlphaFoldDB" id="A0A372FQR0"/>
<evidence type="ECO:0000259" key="1">
    <source>
        <dbReference type="Pfam" id="PF19502"/>
    </source>
</evidence>
<comment type="caution">
    <text evidence="2">The sequence shown here is derived from an EMBL/GenBank/DDBJ whole genome shotgun (WGS) entry which is preliminary data.</text>
</comment>
<proteinExistence type="predicted"/>
<protein>
    <recommendedName>
        <fullName evidence="1">DUF6036 domain-containing protein</fullName>
    </recommendedName>
</protein>
<name>A0A372FQR0_9ACTN</name>
<evidence type="ECO:0000313" key="2">
    <source>
        <dbReference type="EMBL" id="RFS40985.1"/>
    </source>
</evidence>